<name>A0A1M7LTY7_9FLAO</name>
<evidence type="ECO:0000313" key="1">
    <source>
        <dbReference type="EMBL" id="SHM81208.1"/>
    </source>
</evidence>
<gene>
    <name evidence="1" type="ORF">SAMN05443669_10842</name>
</gene>
<protein>
    <submittedName>
        <fullName evidence="1">GLPGLI family protein</fullName>
    </submittedName>
</protein>
<dbReference type="RefSeq" id="WP_084129750.1">
    <property type="nucleotide sequence ID" value="NZ_FRBU01000084.1"/>
</dbReference>
<proteinExistence type="predicted"/>
<dbReference type="STRING" id="69322.SAMN05443669_10842"/>
<dbReference type="AlphaFoldDB" id="A0A1M7LTY7"/>
<sequence length="211" mass="24702">MMNFNKIQKERELTLDDILLNKLPFHFLIQNKGDTTEHFETIGSDSYKFKEKLDHDWNLISQDTIISGYACKKAAVHYAGREWSAWYNPEIPITVGPYKFHGLPGLIMLLRDSENVFSFVVKEVKKGDFPFDSKTENYFVKDGGKPFESIDMDEFYKIRKKFSEMTLNEQFKYSNRDEIAVPTLIVEGVNGEKVRLSNNKSKNKNFIERFE</sequence>
<dbReference type="Pfam" id="PF09697">
    <property type="entry name" value="Porph_ging"/>
    <property type="match status" value="1"/>
</dbReference>
<dbReference type="EMBL" id="FRBU01000084">
    <property type="protein sequence ID" value="SHM81208.1"/>
    <property type="molecule type" value="Genomic_DNA"/>
</dbReference>
<dbReference type="NCBIfam" id="TIGR01200">
    <property type="entry name" value="GLPGLI"/>
    <property type="match status" value="1"/>
</dbReference>
<keyword evidence="2" id="KW-1185">Reference proteome</keyword>
<reference evidence="2" key="1">
    <citation type="submission" date="2016-11" db="EMBL/GenBank/DDBJ databases">
        <authorList>
            <person name="Varghese N."/>
            <person name="Submissions S."/>
        </authorList>
    </citation>
    <scope>NUCLEOTIDE SEQUENCE [LARGE SCALE GENOMIC DNA]</scope>
    <source>
        <strain evidence="2">DSM 3661</strain>
    </source>
</reference>
<dbReference type="Proteomes" id="UP000184260">
    <property type="component" value="Unassembled WGS sequence"/>
</dbReference>
<accession>A0A1M7LTY7</accession>
<dbReference type="InterPro" id="IPR005901">
    <property type="entry name" value="GLPGLI"/>
</dbReference>
<evidence type="ECO:0000313" key="2">
    <source>
        <dbReference type="Proteomes" id="UP000184260"/>
    </source>
</evidence>
<dbReference type="OrthoDB" id="1440774at2"/>
<organism evidence="1 2">
    <name type="scientific">Flavobacterium xanthum</name>
    <dbReference type="NCBI Taxonomy" id="69322"/>
    <lineage>
        <taxon>Bacteria</taxon>
        <taxon>Pseudomonadati</taxon>
        <taxon>Bacteroidota</taxon>
        <taxon>Flavobacteriia</taxon>
        <taxon>Flavobacteriales</taxon>
        <taxon>Flavobacteriaceae</taxon>
        <taxon>Flavobacterium</taxon>
    </lineage>
</organism>